<dbReference type="PANTHER" id="PTHR23028">
    <property type="entry name" value="ACETYLTRANSFERASE"/>
    <property type="match status" value="1"/>
</dbReference>
<feature type="transmembrane region" description="Helical" evidence="1">
    <location>
        <begin position="150"/>
        <end position="170"/>
    </location>
</feature>
<dbReference type="InterPro" id="IPR002656">
    <property type="entry name" value="Acyl_transf_3_dom"/>
</dbReference>
<dbReference type="InterPro" id="IPR050879">
    <property type="entry name" value="Acyltransferase_3"/>
</dbReference>
<evidence type="ECO:0000313" key="4">
    <source>
        <dbReference type="Proteomes" id="UP000238308"/>
    </source>
</evidence>
<feature type="transmembrane region" description="Helical" evidence="1">
    <location>
        <begin position="283"/>
        <end position="301"/>
    </location>
</feature>
<keyword evidence="1" id="KW-0472">Membrane</keyword>
<dbReference type="PANTHER" id="PTHR23028:SF53">
    <property type="entry name" value="ACYL_TRANSF_3 DOMAIN-CONTAINING PROTEIN"/>
    <property type="match status" value="1"/>
</dbReference>
<dbReference type="GO" id="GO:0000271">
    <property type="term" value="P:polysaccharide biosynthetic process"/>
    <property type="evidence" value="ECO:0007669"/>
    <property type="project" value="TreeGrafter"/>
</dbReference>
<keyword evidence="4" id="KW-1185">Reference proteome</keyword>
<feature type="transmembrane region" description="Helical" evidence="1">
    <location>
        <begin position="89"/>
        <end position="106"/>
    </location>
</feature>
<feature type="transmembrane region" description="Helical" evidence="1">
    <location>
        <begin position="46"/>
        <end position="69"/>
    </location>
</feature>
<keyword evidence="1" id="KW-1133">Transmembrane helix</keyword>
<sequence length="403" mass="46608">MTHTQQELVQPTRLHKYSYIDILRGIAILGVVAVHSSQHVKDLNTIVAWIFNYGQTGVQLFFVASAITLCLSSTQRNEKSSINFYIRRFFRIAPLFYLAIPFYFLWRVCVEYYKFGVVGIPNNYSIHGVIETLFFVHGFDPKNFNFVVPGGWSIAAEMSFYAIFPILFFIQSKYKSKKFIIFSVSVLLLCLLIKNFFIYDVQPIFIEKGYIKKFAVEYDFLNAFILNQISVFLIGIICYQYIYCNNKFSAYKKRITPLAIPLIIVSCFLLNSQSYTRTPFTGLIYPALLAMAFALITIKLSTVNEFTGSISKILIEVGKVSFSMYLIHFFILDVVHFFFYKTINNFVQTPEIQLFLMYPTVLVLTFFISKFTYKHIEKKGIDVGNNLIARLNNKGELNGNRPL</sequence>
<feature type="transmembrane region" description="Helical" evidence="1">
    <location>
        <begin position="255"/>
        <end position="271"/>
    </location>
</feature>
<evidence type="ECO:0000256" key="1">
    <source>
        <dbReference type="SAM" id="Phobius"/>
    </source>
</evidence>
<proteinExistence type="predicted"/>
<dbReference type="OrthoDB" id="9814807at2"/>
<feature type="transmembrane region" description="Helical" evidence="1">
    <location>
        <begin position="21"/>
        <end position="40"/>
    </location>
</feature>
<comment type="caution">
    <text evidence="3">The sequence shown here is derived from an EMBL/GenBank/DDBJ whole genome shotgun (WGS) entry which is preliminary data.</text>
</comment>
<feature type="transmembrane region" description="Helical" evidence="1">
    <location>
        <begin position="179"/>
        <end position="200"/>
    </location>
</feature>
<evidence type="ECO:0000313" key="3">
    <source>
        <dbReference type="EMBL" id="PRY99168.1"/>
    </source>
</evidence>
<dbReference type="Pfam" id="PF01757">
    <property type="entry name" value="Acyl_transf_3"/>
    <property type="match status" value="1"/>
</dbReference>
<organism evidence="3 4">
    <name type="scientific">Jezberella montanilacus</name>
    <dbReference type="NCBI Taxonomy" id="323426"/>
    <lineage>
        <taxon>Bacteria</taxon>
        <taxon>Pseudomonadati</taxon>
        <taxon>Pseudomonadota</taxon>
        <taxon>Betaproteobacteria</taxon>
        <taxon>Burkholderiales</taxon>
        <taxon>Alcaligenaceae</taxon>
        <taxon>Jezberella</taxon>
    </lineage>
</organism>
<dbReference type="Proteomes" id="UP000238308">
    <property type="component" value="Unassembled WGS sequence"/>
</dbReference>
<dbReference type="GO" id="GO:0016020">
    <property type="term" value="C:membrane"/>
    <property type="evidence" value="ECO:0007669"/>
    <property type="project" value="TreeGrafter"/>
</dbReference>
<dbReference type="AlphaFoldDB" id="A0A2T0XJP6"/>
<dbReference type="RefSeq" id="WP_106226500.1">
    <property type="nucleotide sequence ID" value="NZ_PVTV01000011.1"/>
</dbReference>
<name>A0A2T0XJP6_9BURK</name>
<feature type="transmembrane region" description="Helical" evidence="1">
    <location>
        <begin position="322"/>
        <end position="340"/>
    </location>
</feature>
<feature type="transmembrane region" description="Helical" evidence="1">
    <location>
        <begin position="352"/>
        <end position="369"/>
    </location>
</feature>
<gene>
    <name evidence="3" type="ORF">BCM14_0610</name>
</gene>
<dbReference type="EMBL" id="PVTV01000011">
    <property type="protein sequence ID" value="PRY99168.1"/>
    <property type="molecule type" value="Genomic_DNA"/>
</dbReference>
<accession>A0A2T0XJP6</accession>
<dbReference type="GO" id="GO:0016747">
    <property type="term" value="F:acyltransferase activity, transferring groups other than amino-acyl groups"/>
    <property type="evidence" value="ECO:0007669"/>
    <property type="project" value="InterPro"/>
</dbReference>
<feature type="transmembrane region" description="Helical" evidence="1">
    <location>
        <begin position="220"/>
        <end position="243"/>
    </location>
</feature>
<evidence type="ECO:0000259" key="2">
    <source>
        <dbReference type="Pfam" id="PF01757"/>
    </source>
</evidence>
<protein>
    <submittedName>
        <fullName evidence="3">Peptidoglycan/LPS O-acetylase OafA/YrhL</fullName>
    </submittedName>
</protein>
<reference evidence="3 4" key="1">
    <citation type="submission" date="2018-03" db="EMBL/GenBank/DDBJ databases">
        <title>Genomic Encyclopedia of Type Strains, Phase III (KMG-III): the genomes of soil and plant-associated and newly described type strains.</title>
        <authorList>
            <person name="Whitman W."/>
        </authorList>
    </citation>
    <scope>NUCLEOTIDE SEQUENCE [LARGE SCALE GENOMIC DNA]</scope>
    <source>
        <strain evidence="3 4">MWH-P2sevCIIIb</strain>
    </source>
</reference>
<keyword evidence="1" id="KW-0812">Transmembrane</keyword>
<feature type="domain" description="Acyltransferase 3" evidence="2">
    <location>
        <begin position="18"/>
        <end position="369"/>
    </location>
</feature>